<dbReference type="Pfam" id="PF02581">
    <property type="entry name" value="TMP-TENI"/>
    <property type="match status" value="1"/>
</dbReference>
<dbReference type="PANTHER" id="PTHR20857:SF15">
    <property type="entry name" value="THIAMINE-PHOSPHATE SYNTHASE"/>
    <property type="match status" value="1"/>
</dbReference>
<dbReference type="UniPathway" id="UPA00060">
    <property type="reaction ID" value="UER00141"/>
</dbReference>
<comment type="pathway">
    <text evidence="1 9 11">Cofactor biosynthesis; thiamine diphosphate biosynthesis; thiamine phosphate from 4-amino-2-methyl-5-diphosphomethylpyrimidine and 4-methyl-5-(2-phosphoethyl)-thiazole: step 1/1.</text>
</comment>
<feature type="binding site" evidence="9">
    <location>
        <begin position="40"/>
        <end position="44"/>
    </location>
    <ligand>
        <name>4-amino-2-methyl-5-(diphosphooxymethyl)pyrimidine</name>
        <dbReference type="ChEBI" id="CHEBI:57841"/>
    </ligand>
</feature>
<dbReference type="GO" id="GO:0005737">
    <property type="term" value="C:cytoplasm"/>
    <property type="evidence" value="ECO:0007669"/>
    <property type="project" value="TreeGrafter"/>
</dbReference>
<feature type="binding site" evidence="9">
    <location>
        <position position="72"/>
    </location>
    <ligand>
        <name>4-amino-2-methyl-5-(diphosphooxymethyl)pyrimidine</name>
        <dbReference type="ChEBI" id="CHEBI:57841"/>
    </ligand>
</feature>
<comment type="similarity">
    <text evidence="9 10">Belongs to the thiamine-phosphate synthase family.</text>
</comment>
<dbReference type="SUPFAM" id="SSF51391">
    <property type="entry name" value="Thiamin phosphate synthase"/>
    <property type="match status" value="1"/>
</dbReference>
<evidence type="ECO:0000256" key="5">
    <source>
        <dbReference type="ARBA" id="ARBA00022977"/>
    </source>
</evidence>
<keyword evidence="5 9" id="KW-0784">Thiamine biosynthesis</keyword>
<evidence type="ECO:0000256" key="11">
    <source>
        <dbReference type="RuleBase" id="RU004253"/>
    </source>
</evidence>
<dbReference type="InterPro" id="IPR022998">
    <property type="entry name" value="ThiamineP_synth_TenI"/>
</dbReference>
<dbReference type="GO" id="GO:0009228">
    <property type="term" value="P:thiamine biosynthetic process"/>
    <property type="evidence" value="ECO:0007669"/>
    <property type="project" value="UniProtKB-KW"/>
</dbReference>
<evidence type="ECO:0000256" key="1">
    <source>
        <dbReference type="ARBA" id="ARBA00005165"/>
    </source>
</evidence>
<dbReference type="Proteomes" id="UP000243950">
    <property type="component" value="Unassembled WGS sequence"/>
</dbReference>
<dbReference type="EC" id="2.5.1.3" evidence="9"/>
<reference evidence="14" key="1">
    <citation type="submission" date="2016-10" db="EMBL/GenBank/DDBJ databases">
        <authorList>
            <person name="Varghese N."/>
            <person name="Submissions S."/>
        </authorList>
    </citation>
    <scope>NUCLEOTIDE SEQUENCE [LARGE SCALE GENOMIC DNA]</scope>
    <source>
        <strain evidence="14">JCM 2783</strain>
    </source>
</reference>
<sequence>MAAPGKLRGLYAITDSELLAGGKLLPYVEAALAGGARLLQYRDKSTDEARRLREAEGLRTLCEHYGATLIINDDAELAARLSVGLHLGQEDGSLAAARALLGRQAIIGGTCHAQLALAEQAAREGASYVAFGRFFNSRTKPGAPAATLDLLETAKARVALPIVAIGGVDLHNAAPLIERGASMIAVIHALFAADSATEVERRARAFSALFESN</sequence>
<dbReference type="InterPro" id="IPR034291">
    <property type="entry name" value="TMP_synthase"/>
</dbReference>
<dbReference type="InterPro" id="IPR013785">
    <property type="entry name" value="Aldolase_TIM"/>
</dbReference>
<organism evidence="13 14">
    <name type="scientific">Pseudomonas straminea</name>
    <dbReference type="NCBI Taxonomy" id="47882"/>
    <lineage>
        <taxon>Bacteria</taxon>
        <taxon>Pseudomonadati</taxon>
        <taxon>Pseudomonadota</taxon>
        <taxon>Gammaproteobacteria</taxon>
        <taxon>Pseudomonadales</taxon>
        <taxon>Pseudomonadaceae</taxon>
        <taxon>Phytopseudomonas</taxon>
    </lineage>
</organism>
<dbReference type="GO" id="GO:0004789">
    <property type="term" value="F:thiamine-phosphate diphosphorylase activity"/>
    <property type="evidence" value="ECO:0007669"/>
    <property type="project" value="UniProtKB-UniRule"/>
</dbReference>
<feature type="domain" description="Thiamine phosphate synthase/TenI" evidence="12">
    <location>
        <begin position="10"/>
        <end position="190"/>
    </location>
</feature>
<accession>A0A1I1VCE2</accession>
<evidence type="ECO:0000259" key="12">
    <source>
        <dbReference type="Pfam" id="PF02581"/>
    </source>
</evidence>
<comment type="caution">
    <text evidence="9">Lacks conserved residue(s) required for the propagation of feature annotation.</text>
</comment>
<keyword evidence="2 9" id="KW-0808">Transferase</keyword>
<evidence type="ECO:0000256" key="10">
    <source>
        <dbReference type="RuleBase" id="RU003826"/>
    </source>
</evidence>
<proteinExistence type="inferred from homology"/>
<protein>
    <recommendedName>
        <fullName evidence="9">Thiamine-phosphate synthase</fullName>
        <shortName evidence="9">TP synthase</shortName>
        <shortName evidence="9">TPS</shortName>
        <ecNumber evidence="9">2.5.1.3</ecNumber>
    </recommendedName>
    <alternativeName>
        <fullName evidence="9">Thiamine-phosphate pyrophosphorylase</fullName>
        <shortName evidence="9">TMP pyrophosphorylase</shortName>
        <shortName evidence="9">TMP-PPase</shortName>
    </alternativeName>
</protein>
<dbReference type="NCBIfam" id="TIGR00693">
    <property type="entry name" value="thiE"/>
    <property type="match status" value="1"/>
</dbReference>
<dbReference type="GO" id="GO:0009229">
    <property type="term" value="P:thiamine diphosphate biosynthetic process"/>
    <property type="evidence" value="ECO:0007669"/>
    <property type="project" value="UniProtKB-UniRule"/>
</dbReference>
<dbReference type="HAMAP" id="MF_00097">
    <property type="entry name" value="TMP_synthase"/>
    <property type="match status" value="1"/>
</dbReference>
<evidence type="ECO:0000256" key="4">
    <source>
        <dbReference type="ARBA" id="ARBA00022842"/>
    </source>
</evidence>
<keyword evidence="14" id="KW-1185">Reference proteome</keyword>
<evidence type="ECO:0000256" key="3">
    <source>
        <dbReference type="ARBA" id="ARBA00022723"/>
    </source>
</evidence>
<comment type="catalytic activity">
    <reaction evidence="8 9 10">
        <text>2-[(2R,5Z)-2-carboxy-4-methylthiazol-5(2H)-ylidene]ethyl phosphate + 4-amino-2-methyl-5-(diphosphooxymethyl)pyrimidine + 2 H(+) = thiamine phosphate + CO2 + diphosphate</text>
        <dbReference type="Rhea" id="RHEA:47844"/>
        <dbReference type="ChEBI" id="CHEBI:15378"/>
        <dbReference type="ChEBI" id="CHEBI:16526"/>
        <dbReference type="ChEBI" id="CHEBI:33019"/>
        <dbReference type="ChEBI" id="CHEBI:37575"/>
        <dbReference type="ChEBI" id="CHEBI:57841"/>
        <dbReference type="ChEBI" id="CHEBI:62899"/>
        <dbReference type="EC" id="2.5.1.3"/>
    </reaction>
</comment>
<dbReference type="InterPro" id="IPR036206">
    <property type="entry name" value="ThiamineP_synth_sf"/>
</dbReference>
<dbReference type="GO" id="GO:0000287">
    <property type="term" value="F:magnesium ion binding"/>
    <property type="evidence" value="ECO:0007669"/>
    <property type="project" value="UniProtKB-UniRule"/>
</dbReference>
<feature type="binding site" evidence="9">
    <location>
        <position position="73"/>
    </location>
    <ligand>
        <name>Mg(2+)</name>
        <dbReference type="ChEBI" id="CHEBI:18420"/>
    </ligand>
</feature>
<dbReference type="RefSeq" id="WP_093503903.1">
    <property type="nucleotide sequence ID" value="NZ_BSSG01000003.1"/>
</dbReference>
<feature type="binding site" evidence="9">
    <location>
        <begin position="137"/>
        <end position="139"/>
    </location>
    <ligand>
        <name>2-[(2R,5Z)-2-carboxy-4-methylthiazol-5(2H)-ylidene]ethyl phosphate</name>
        <dbReference type="ChEBI" id="CHEBI:62899"/>
    </ligand>
</feature>
<dbReference type="PANTHER" id="PTHR20857">
    <property type="entry name" value="THIAMINE-PHOSPHATE PYROPHOSPHORYLASE"/>
    <property type="match status" value="1"/>
</dbReference>
<feature type="binding site" evidence="9">
    <location>
        <position position="110"/>
    </location>
    <ligand>
        <name>4-amino-2-methyl-5-(diphosphooxymethyl)pyrimidine</name>
        <dbReference type="ChEBI" id="CHEBI:57841"/>
    </ligand>
</feature>
<dbReference type="EMBL" id="FOMO01000004">
    <property type="protein sequence ID" value="SFD80657.1"/>
    <property type="molecule type" value="Genomic_DNA"/>
</dbReference>
<comment type="catalytic activity">
    <reaction evidence="6 9 10">
        <text>4-methyl-5-(2-phosphooxyethyl)-thiazole + 4-amino-2-methyl-5-(diphosphooxymethyl)pyrimidine + H(+) = thiamine phosphate + diphosphate</text>
        <dbReference type="Rhea" id="RHEA:22328"/>
        <dbReference type="ChEBI" id="CHEBI:15378"/>
        <dbReference type="ChEBI" id="CHEBI:33019"/>
        <dbReference type="ChEBI" id="CHEBI:37575"/>
        <dbReference type="ChEBI" id="CHEBI:57841"/>
        <dbReference type="ChEBI" id="CHEBI:58296"/>
        <dbReference type="EC" id="2.5.1.3"/>
    </reaction>
</comment>
<dbReference type="AlphaFoldDB" id="A0A1I1VCE2"/>
<keyword evidence="3 9" id="KW-0479">Metal-binding</keyword>
<evidence type="ECO:0000256" key="7">
    <source>
        <dbReference type="ARBA" id="ARBA00047851"/>
    </source>
</evidence>
<comment type="function">
    <text evidence="9">Condenses 4-methyl-5-(beta-hydroxyethyl)thiazole monophosphate (THZ-P) and 2-methyl-4-amino-5-hydroxymethyl pyrimidine pyrophosphate (HMP-PP) to form thiamine monophosphate (TMP).</text>
</comment>
<evidence type="ECO:0000313" key="14">
    <source>
        <dbReference type="Proteomes" id="UP000243950"/>
    </source>
</evidence>
<dbReference type="CDD" id="cd00564">
    <property type="entry name" value="TMP_TenI"/>
    <property type="match status" value="1"/>
</dbReference>
<feature type="binding site" evidence="9">
    <location>
        <position position="167"/>
    </location>
    <ligand>
        <name>2-[(2R,5Z)-2-carboxy-4-methylthiazol-5(2H)-ylidene]ethyl phosphate</name>
        <dbReference type="ChEBI" id="CHEBI:62899"/>
    </ligand>
</feature>
<evidence type="ECO:0000256" key="8">
    <source>
        <dbReference type="ARBA" id="ARBA00047883"/>
    </source>
</evidence>
<name>A0A1I1VCE2_PSEOC</name>
<evidence type="ECO:0000313" key="13">
    <source>
        <dbReference type="EMBL" id="SFD80657.1"/>
    </source>
</evidence>
<feature type="binding site" evidence="9">
    <location>
        <position position="91"/>
    </location>
    <ligand>
        <name>Mg(2+)</name>
        <dbReference type="ChEBI" id="CHEBI:18420"/>
    </ligand>
</feature>
<comment type="cofactor">
    <cofactor evidence="9">
        <name>Mg(2+)</name>
        <dbReference type="ChEBI" id="CHEBI:18420"/>
    </cofactor>
    <text evidence="9">Binds 1 Mg(2+) ion per subunit.</text>
</comment>
<keyword evidence="4 9" id="KW-0460">Magnesium</keyword>
<evidence type="ECO:0000256" key="2">
    <source>
        <dbReference type="ARBA" id="ARBA00022679"/>
    </source>
</evidence>
<gene>
    <name evidence="9" type="primary">thiE</name>
    <name evidence="13" type="ORF">SAMN05216372_104236</name>
</gene>
<comment type="catalytic activity">
    <reaction evidence="7 9 10">
        <text>2-(2-carboxy-4-methylthiazol-5-yl)ethyl phosphate + 4-amino-2-methyl-5-(diphosphooxymethyl)pyrimidine + 2 H(+) = thiamine phosphate + CO2 + diphosphate</text>
        <dbReference type="Rhea" id="RHEA:47848"/>
        <dbReference type="ChEBI" id="CHEBI:15378"/>
        <dbReference type="ChEBI" id="CHEBI:16526"/>
        <dbReference type="ChEBI" id="CHEBI:33019"/>
        <dbReference type="ChEBI" id="CHEBI:37575"/>
        <dbReference type="ChEBI" id="CHEBI:57841"/>
        <dbReference type="ChEBI" id="CHEBI:62890"/>
        <dbReference type="EC" id="2.5.1.3"/>
    </reaction>
</comment>
<evidence type="ECO:0000256" key="6">
    <source>
        <dbReference type="ARBA" id="ARBA00047334"/>
    </source>
</evidence>
<evidence type="ECO:0000256" key="9">
    <source>
        <dbReference type="HAMAP-Rule" id="MF_00097"/>
    </source>
</evidence>
<dbReference type="Gene3D" id="3.20.20.70">
    <property type="entry name" value="Aldolase class I"/>
    <property type="match status" value="1"/>
</dbReference>
<feature type="binding site" evidence="9">
    <location>
        <position position="140"/>
    </location>
    <ligand>
        <name>4-amino-2-methyl-5-(diphosphooxymethyl)pyrimidine</name>
        <dbReference type="ChEBI" id="CHEBI:57841"/>
    </ligand>
</feature>